<comment type="caution">
    <text evidence="3">The sequence shown here is derived from an EMBL/GenBank/DDBJ whole genome shotgun (WGS) entry which is preliminary data.</text>
</comment>
<organism evidence="3 4">
    <name type="scientific">Botryosphaeria dothidea</name>
    <dbReference type="NCBI Taxonomy" id="55169"/>
    <lineage>
        <taxon>Eukaryota</taxon>
        <taxon>Fungi</taxon>
        <taxon>Dikarya</taxon>
        <taxon>Ascomycota</taxon>
        <taxon>Pezizomycotina</taxon>
        <taxon>Dothideomycetes</taxon>
        <taxon>Dothideomycetes incertae sedis</taxon>
        <taxon>Botryosphaeriales</taxon>
        <taxon>Botryosphaeriaceae</taxon>
        <taxon>Botryosphaeria</taxon>
    </lineage>
</organism>
<reference evidence="3" key="1">
    <citation type="submission" date="2020-04" db="EMBL/GenBank/DDBJ databases">
        <title>Genome Assembly and Annotation of Botryosphaeria dothidea sdau 11-99, a Latent Pathogen of Apple Fruit Ring Rot in China.</title>
        <authorList>
            <person name="Yu C."/>
            <person name="Diao Y."/>
            <person name="Lu Q."/>
            <person name="Zhao J."/>
            <person name="Cui S."/>
            <person name="Peng C."/>
            <person name="He B."/>
            <person name="Liu H."/>
        </authorList>
    </citation>
    <scope>NUCLEOTIDE SEQUENCE [LARGE SCALE GENOMIC DNA]</scope>
    <source>
        <strain evidence="3">Sdau11-99</strain>
    </source>
</reference>
<dbReference type="AlphaFoldDB" id="A0A8H4IS97"/>
<feature type="compositionally biased region" description="Basic residues" evidence="1">
    <location>
        <begin position="184"/>
        <end position="193"/>
    </location>
</feature>
<name>A0A8H4IS97_9PEZI</name>
<protein>
    <submittedName>
        <fullName evidence="3">BRCT domain-containing protein</fullName>
    </submittedName>
</protein>
<evidence type="ECO:0000259" key="2">
    <source>
        <dbReference type="PROSITE" id="PS50172"/>
    </source>
</evidence>
<dbReference type="Proteomes" id="UP000572817">
    <property type="component" value="Unassembled WGS sequence"/>
</dbReference>
<dbReference type="PROSITE" id="PS50172">
    <property type="entry name" value="BRCT"/>
    <property type="match status" value="1"/>
</dbReference>
<evidence type="ECO:0000313" key="4">
    <source>
        <dbReference type="Proteomes" id="UP000572817"/>
    </source>
</evidence>
<dbReference type="EMBL" id="WWBZ02000033">
    <property type="protein sequence ID" value="KAF4306134.1"/>
    <property type="molecule type" value="Genomic_DNA"/>
</dbReference>
<proteinExistence type="predicted"/>
<dbReference type="InterPro" id="IPR036420">
    <property type="entry name" value="BRCT_dom_sf"/>
</dbReference>
<dbReference type="InterPro" id="IPR001357">
    <property type="entry name" value="BRCT_dom"/>
</dbReference>
<feature type="domain" description="BRCT" evidence="2">
    <location>
        <begin position="78"/>
        <end position="156"/>
    </location>
</feature>
<dbReference type="SMART" id="SM00292">
    <property type="entry name" value="BRCT"/>
    <property type="match status" value="1"/>
</dbReference>
<feature type="compositionally biased region" description="Polar residues" evidence="1">
    <location>
        <begin position="53"/>
        <end position="62"/>
    </location>
</feature>
<feature type="region of interest" description="Disordered" evidence="1">
    <location>
        <begin position="163"/>
        <end position="193"/>
    </location>
</feature>
<keyword evidence="4" id="KW-1185">Reference proteome</keyword>
<dbReference type="SUPFAM" id="SSF52113">
    <property type="entry name" value="BRCT domain"/>
    <property type="match status" value="1"/>
</dbReference>
<dbReference type="Gene3D" id="3.40.50.10190">
    <property type="entry name" value="BRCT domain"/>
    <property type="match status" value="1"/>
</dbReference>
<dbReference type="Pfam" id="PF00533">
    <property type="entry name" value="BRCT"/>
    <property type="match status" value="1"/>
</dbReference>
<feature type="region of interest" description="Disordered" evidence="1">
    <location>
        <begin position="25"/>
        <end position="83"/>
    </location>
</feature>
<gene>
    <name evidence="3" type="ORF">GTA08_BOTSDO04972</name>
</gene>
<evidence type="ECO:0000313" key="3">
    <source>
        <dbReference type="EMBL" id="KAF4306134.1"/>
    </source>
</evidence>
<dbReference type="OrthoDB" id="446168at2759"/>
<evidence type="ECO:0000256" key="1">
    <source>
        <dbReference type="SAM" id="MobiDB-lite"/>
    </source>
</evidence>
<accession>A0A8H4IS97</accession>
<sequence length="193" mass="19989">MAPSFVYVVTREDPEGGLAVLSAHATQKSANDAASEESGTAEVEKVELIGGTINKSKATASGPSKKKKEASAELPSDVNSGALEGQTVLFTGELARITRAEAKQMAESAGAATAGSVTKAVTLVVLGQRAGPDKMKKIEKMGLETIDEDGFLEMIKGDGAVAGSKRVAADDDEGNEEEEEKPAPKKRSKKAKA</sequence>
<feature type="compositionally biased region" description="Acidic residues" evidence="1">
    <location>
        <begin position="170"/>
        <end position="180"/>
    </location>
</feature>